<evidence type="ECO:0000313" key="2">
    <source>
        <dbReference type="EMBL" id="TDE12006.1"/>
    </source>
</evidence>
<dbReference type="Proteomes" id="UP000294850">
    <property type="component" value="Unassembled WGS sequence"/>
</dbReference>
<dbReference type="InterPro" id="IPR004843">
    <property type="entry name" value="Calcineurin-like_PHP"/>
</dbReference>
<dbReference type="GO" id="GO:0016787">
    <property type="term" value="F:hydrolase activity"/>
    <property type="evidence" value="ECO:0007669"/>
    <property type="project" value="InterPro"/>
</dbReference>
<evidence type="ECO:0000259" key="1">
    <source>
        <dbReference type="Pfam" id="PF00149"/>
    </source>
</evidence>
<dbReference type="InterPro" id="IPR051918">
    <property type="entry name" value="STPP_CPPED1"/>
</dbReference>
<sequence length="270" mass="30902">MTFKRRSFLKMLPVLPGVSILTDLTNTSLPPSVTMRFIIASDGHFGQPGTDYTTMHTDLIGWVNREKMQRGADFIFFNGDLIHDEPTLLYDLKTMFGKLRVPYYVGRGNHDKVGLDVWQSTWGYGTNHSFVKGDYAFIAGDTSNEKGQYVCPDINWLRSEITKYANKKGIFIFLHITPEKWTDNGIDCKEVVELFENTPNVKAIFNGHDHDQDSKKQKGKMPYFFDGHFGGNWGTAYKGYRIVEIFEDDTWQTYQYNPTAAPVLNSFTGK</sequence>
<dbReference type="InterPro" id="IPR029052">
    <property type="entry name" value="Metallo-depent_PP-like"/>
</dbReference>
<dbReference type="PANTHER" id="PTHR43143:SF1">
    <property type="entry name" value="SERINE_THREONINE-PROTEIN PHOSPHATASE CPPED1"/>
    <property type="match status" value="1"/>
</dbReference>
<dbReference type="Gene3D" id="3.60.21.10">
    <property type="match status" value="1"/>
</dbReference>
<gene>
    <name evidence="2" type="ORF">E0F88_23415</name>
</gene>
<proteinExistence type="predicted"/>
<dbReference type="InterPro" id="IPR042283">
    <property type="entry name" value="GpdQ_catalytic"/>
</dbReference>
<accession>A0A4R5DDU9</accession>
<comment type="caution">
    <text evidence="2">The sequence shown here is derived from an EMBL/GenBank/DDBJ whole genome shotgun (WGS) entry which is preliminary data.</text>
</comment>
<dbReference type="EMBL" id="SMFL01000010">
    <property type="protein sequence ID" value="TDE12006.1"/>
    <property type="molecule type" value="Genomic_DNA"/>
</dbReference>
<dbReference type="SUPFAM" id="SSF56300">
    <property type="entry name" value="Metallo-dependent phosphatases"/>
    <property type="match status" value="1"/>
</dbReference>
<feature type="domain" description="Calcineurin-like phosphoesterase" evidence="1">
    <location>
        <begin position="35"/>
        <end position="211"/>
    </location>
</feature>
<dbReference type="AlphaFoldDB" id="A0A4R5DDU9"/>
<dbReference type="PANTHER" id="PTHR43143">
    <property type="entry name" value="METALLOPHOSPHOESTERASE, CALCINEURIN SUPERFAMILY"/>
    <property type="match status" value="1"/>
</dbReference>
<evidence type="ECO:0000313" key="3">
    <source>
        <dbReference type="Proteomes" id="UP000294850"/>
    </source>
</evidence>
<dbReference type="Pfam" id="PF00149">
    <property type="entry name" value="Metallophos"/>
    <property type="match status" value="1"/>
</dbReference>
<organism evidence="2 3">
    <name type="scientific">Dyadobacter psychrotolerans</name>
    <dbReference type="NCBI Taxonomy" id="2541721"/>
    <lineage>
        <taxon>Bacteria</taxon>
        <taxon>Pseudomonadati</taxon>
        <taxon>Bacteroidota</taxon>
        <taxon>Cytophagia</taxon>
        <taxon>Cytophagales</taxon>
        <taxon>Spirosomataceae</taxon>
        <taxon>Dyadobacter</taxon>
    </lineage>
</organism>
<dbReference type="OrthoDB" id="9816081at2"/>
<dbReference type="RefSeq" id="WP_131960716.1">
    <property type="nucleotide sequence ID" value="NZ_SMFL01000010.1"/>
</dbReference>
<dbReference type="Gene3D" id="3.60.21.40">
    <property type="entry name" value="GpdQ, catalytic alpha/beta sandwich domain"/>
    <property type="match status" value="1"/>
</dbReference>
<reference evidence="2 3" key="1">
    <citation type="submission" date="2019-03" db="EMBL/GenBank/DDBJ databases">
        <title>Dyadobacter AR-3-6 sp. nov., isolated from arctic soil.</title>
        <authorList>
            <person name="Chaudhary D.K."/>
        </authorList>
    </citation>
    <scope>NUCLEOTIDE SEQUENCE [LARGE SCALE GENOMIC DNA]</scope>
    <source>
        <strain evidence="2 3">AR-3-6</strain>
    </source>
</reference>
<keyword evidence="3" id="KW-1185">Reference proteome</keyword>
<name>A0A4R5DDU9_9BACT</name>
<protein>
    <submittedName>
        <fullName evidence="2">Transcriptional regulator</fullName>
    </submittedName>
</protein>